<dbReference type="AlphaFoldDB" id="U5DPX2"/>
<dbReference type="RefSeq" id="WP_022604665.1">
    <property type="nucleotide sequence ID" value="NZ_ASSJ01000012.1"/>
</dbReference>
<reference evidence="1 2" key="1">
    <citation type="submission" date="2013-05" db="EMBL/GenBank/DDBJ databases">
        <title>Draft genome sequence of Rubidibacter lacunae KORDI 51-2.</title>
        <authorList>
            <person name="Choi D.H."/>
            <person name="Noh J.H."/>
            <person name="Kwon K.-K."/>
            <person name="Lee J.-H."/>
            <person name="Ryu J.-Y."/>
        </authorList>
    </citation>
    <scope>NUCLEOTIDE SEQUENCE [LARGE SCALE GENOMIC DNA]</scope>
    <source>
        <strain evidence="1 2">KORDI 51-2</strain>
    </source>
</reference>
<dbReference type="Proteomes" id="UP000016960">
    <property type="component" value="Unassembled WGS sequence"/>
</dbReference>
<protein>
    <submittedName>
        <fullName evidence="1">Uncharacterized protein</fullName>
    </submittedName>
</protein>
<proteinExistence type="predicted"/>
<comment type="caution">
    <text evidence="1">The sequence shown here is derived from an EMBL/GenBank/DDBJ whole genome shotgun (WGS) entry which is preliminary data.</text>
</comment>
<dbReference type="EMBL" id="ASSJ01000012">
    <property type="protein sequence ID" value="ERN42649.1"/>
    <property type="molecule type" value="Genomic_DNA"/>
</dbReference>
<accession>U5DPX2</accession>
<evidence type="ECO:0000313" key="1">
    <source>
        <dbReference type="EMBL" id="ERN42649.1"/>
    </source>
</evidence>
<organism evidence="1 2">
    <name type="scientific">Rubidibacter lacunae KORDI 51-2</name>
    <dbReference type="NCBI Taxonomy" id="582515"/>
    <lineage>
        <taxon>Bacteria</taxon>
        <taxon>Bacillati</taxon>
        <taxon>Cyanobacteriota</taxon>
        <taxon>Cyanophyceae</taxon>
        <taxon>Oscillatoriophycideae</taxon>
        <taxon>Chroococcales</taxon>
        <taxon>Aphanothecaceae</taxon>
        <taxon>Rubidibacter</taxon>
    </lineage>
</organism>
<sequence>MVKQLIERNRAADELCPHAGNTWQRIEWIVGFSAGARGDNAWEGSTTEYHDGYLSGRCWIEKLMLPLAKAHHAPIVPVA</sequence>
<name>U5DPX2_9CHRO</name>
<keyword evidence="2" id="KW-1185">Reference proteome</keyword>
<evidence type="ECO:0000313" key="2">
    <source>
        <dbReference type="Proteomes" id="UP000016960"/>
    </source>
</evidence>
<dbReference type="InParanoid" id="U5DPX2"/>
<gene>
    <name evidence="1" type="ORF">KR51_00006400</name>
</gene>